<evidence type="ECO:0000313" key="8">
    <source>
        <dbReference type="Proteomes" id="UP001184614"/>
    </source>
</evidence>
<dbReference type="Gene3D" id="3.40.190.10">
    <property type="entry name" value="Periplasmic binding protein-like II"/>
    <property type="match status" value="2"/>
</dbReference>
<evidence type="ECO:0000256" key="3">
    <source>
        <dbReference type="ARBA" id="ARBA00023125"/>
    </source>
</evidence>
<evidence type="ECO:0000313" key="7">
    <source>
        <dbReference type="EMBL" id="MDR6430884.1"/>
    </source>
</evidence>
<dbReference type="PROSITE" id="PS50931">
    <property type="entry name" value="HTH_LYSR"/>
    <property type="match status" value="1"/>
</dbReference>
<dbReference type="InterPro" id="IPR036390">
    <property type="entry name" value="WH_DNA-bd_sf"/>
</dbReference>
<keyword evidence="3 7" id="KW-0238">DNA-binding</keyword>
<reference evidence="7 8" key="1">
    <citation type="submission" date="2023-07" db="EMBL/GenBank/DDBJ databases">
        <title>Sorghum-associated microbial communities from plants grown in Nebraska, USA.</title>
        <authorList>
            <person name="Schachtman D."/>
        </authorList>
    </citation>
    <scope>NUCLEOTIDE SEQUENCE [LARGE SCALE GENOMIC DNA]</scope>
    <source>
        <strain evidence="7 8">DS1730</strain>
    </source>
</reference>
<dbReference type="InterPro" id="IPR036388">
    <property type="entry name" value="WH-like_DNA-bd_sf"/>
</dbReference>
<organism evidence="7 8">
    <name type="scientific">Brucella pseudogrignonensis</name>
    <dbReference type="NCBI Taxonomy" id="419475"/>
    <lineage>
        <taxon>Bacteria</taxon>
        <taxon>Pseudomonadati</taxon>
        <taxon>Pseudomonadota</taxon>
        <taxon>Alphaproteobacteria</taxon>
        <taxon>Hyphomicrobiales</taxon>
        <taxon>Brucellaceae</taxon>
        <taxon>Brucella/Ochrobactrum group</taxon>
        <taxon>Brucella</taxon>
    </lineage>
</organism>
<dbReference type="Pfam" id="PF03466">
    <property type="entry name" value="LysR_substrate"/>
    <property type="match status" value="1"/>
</dbReference>
<keyword evidence="8" id="KW-1185">Reference proteome</keyword>
<dbReference type="InterPro" id="IPR058163">
    <property type="entry name" value="LysR-type_TF_proteobact-type"/>
</dbReference>
<evidence type="ECO:0000256" key="4">
    <source>
        <dbReference type="ARBA" id="ARBA00023163"/>
    </source>
</evidence>
<accession>A0ABU1M4B9</accession>
<feature type="chain" id="PRO_5045647980" evidence="5">
    <location>
        <begin position="18"/>
        <end position="311"/>
    </location>
</feature>
<dbReference type="PRINTS" id="PR00039">
    <property type="entry name" value="HTHLYSR"/>
</dbReference>
<evidence type="ECO:0000256" key="5">
    <source>
        <dbReference type="SAM" id="SignalP"/>
    </source>
</evidence>
<dbReference type="SUPFAM" id="SSF53850">
    <property type="entry name" value="Periplasmic binding protein-like II"/>
    <property type="match status" value="1"/>
</dbReference>
<keyword evidence="2" id="KW-0805">Transcription regulation</keyword>
<dbReference type="SUPFAM" id="SSF46785">
    <property type="entry name" value="Winged helix' DNA-binding domain"/>
    <property type="match status" value="1"/>
</dbReference>
<dbReference type="InterPro" id="IPR000847">
    <property type="entry name" value="LysR_HTH_N"/>
</dbReference>
<dbReference type="PANTHER" id="PTHR30537:SF26">
    <property type="entry name" value="GLYCINE CLEAVAGE SYSTEM TRANSCRIPTIONAL ACTIVATOR"/>
    <property type="match status" value="1"/>
</dbReference>
<dbReference type="InterPro" id="IPR005119">
    <property type="entry name" value="LysR_subst-bd"/>
</dbReference>
<keyword evidence="4" id="KW-0804">Transcription</keyword>
<name>A0ABU1M4B9_9HYPH</name>
<keyword evidence="5" id="KW-0732">Signal</keyword>
<dbReference type="GO" id="GO:0003677">
    <property type="term" value="F:DNA binding"/>
    <property type="evidence" value="ECO:0007669"/>
    <property type="project" value="UniProtKB-KW"/>
</dbReference>
<dbReference type="Pfam" id="PF00126">
    <property type="entry name" value="HTH_1"/>
    <property type="match status" value="1"/>
</dbReference>
<dbReference type="Gene3D" id="1.10.10.10">
    <property type="entry name" value="Winged helix-like DNA-binding domain superfamily/Winged helix DNA-binding domain"/>
    <property type="match status" value="1"/>
</dbReference>
<comment type="similarity">
    <text evidence="1">Belongs to the LysR transcriptional regulatory family.</text>
</comment>
<sequence>MMISLSRRLLPSTSALAAFDAVARHESFSSAAEELSLTQGAVSRQIALLEEQLGAVLFDRTSRHVMLTDAGRAYLHAISPALASIRAASLQVMSQMRGTTLNLAFLPTFGTRWLIPRIPRFVAQYPDIILNFATRIGQFDFEREGLDAAIHIGQPDWPNADCTFLMEETVAPVCSPAFLKQHAITEPNDLLRLPLFNMASRPGAWSHWFKSLNIAAPVASGMRFEQFSNVSQACVAGLGIALMPLFLISAEIESGQLVVAYQHTVKSPSSYYFVTPQARANTPAVKAFRDWLLTEVNREFDPHAIELLTIS</sequence>
<proteinExistence type="inferred from homology"/>
<evidence type="ECO:0000256" key="1">
    <source>
        <dbReference type="ARBA" id="ARBA00009437"/>
    </source>
</evidence>
<gene>
    <name evidence="7" type="ORF">J2782_000589</name>
</gene>
<dbReference type="NCBIfam" id="NF008352">
    <property type="entry name" value="PRK11139.1"/>
    <property type="match status" value="1"/>
</dbReference>
<dbReference type="CDD" id="cd08481">
    <property type="entry name" value="PBP2_GcdR_like"/>
    <property type="match status" value="1"/>
</dbReference>
<dbReference type="PANTHER" id="PTHR30537">
    <property type="entry name" value="HTH-TYPE TRANSCRIPTIONAL REGULATOR"/>
    <property type="match status" value="1"/>
</dbReference>
<comment type="caution">
    <text evidence="7">The sequence shown here is derived from an EMBL/GenBank/DDBJ whole genome shotgun (WGS) entry which is preliminary data.</text>
</comment>
<feature type="signal peptide" evidence="5">
    <location>
        <begin position="1"/>
        <end position="17"/>
    </location>
</feature>
<evidence type="ECO:0000259" key="6">
    <source>
        <dbReference type="PROSITE" id="PS50931"/>
    </source>
</evidence>
<protein>
    <submittedName>
        <fullName evidence="7">DNA-binding transcriptional LysR family regulator</fullName>
    </submittedName>
</protein>
<evidence type="ECO:0000256" key="2">
    <source>
        <dbReference type="ARBA" id="ARBA00023015"/>
    </source>
</evidence>
<dbReference type="Proteomes" id="UP001184614">
    <property type="component" value="Unassembled WGS sequence"/>
</dbReference>
<feature type="domain" description="HTH lysR-type" evidence="6">
    <location>
        <begin position="11"/>
        <end position="68"/>
    </location>
</feature>
<dbReference type="EMBL" id="JAVDQT010000001">
    <property type="protein sequence ID" value="MDR6430884.1"/>
    <property type="molecule type" value="Genomic_DNA"/>
</dbReference>